<dbReference type="Proteomes" id="UP000235826">
    <property type="component" value="Chromosome"/>
</dbReference>
<dbReference type="AlphaFoldDB" id="A0A2K9PKH0"/>
<keyword evidence="12" id="KW-1185">Reference proteome</keyword>
<evidence type="ECO:0000256" key="2">
    <source>
        <dbReference type="ARBA" id="ARBA00022448"/>
    </source>
</evidence>
<feature type="domain" description="Tripartite ATP-independent periplasmic transporters DctQ component" evidence="10">
    <location>
        <begin position="22"/>
        <end position="151"/>
    </location>
</feature>
<keyword evidence="7 9" id="KW-0472">Membrane</keyword>
<gene>
    <name evidence="11" type="ORF">C1H87_01970</name>
</gene>
<evidence type="ECO:0000256" key="3">
    <source>
        <dbReference type="ARBA" id="ARBA00022475"/>
    </source>
</evidence>
<keyword evidence="4" id="KW-0997">Cell inner membrane</keyword>
<keyword evidence="2" id="KW-0813">Transport</keyword>
<feature type="transmembrane region" description="Helical" evidence="9">
    <location>
        <begin position="84"/>
        <end position="111"/>
    </location>
</feature>
<evidence type="ECO:0000256" key="7">
    <source>
        <dbReference type="ARBA" id="ARBA00023136"/>
    </source>
</evidence>
<evidence type="ECO:0000256" key="6">
    <source>
        <dbReference type="ARBA" id="ARBA00022989"/>
    </source>
</evidence>
<dbReference type="GO" id="GO:0005886">
    <property type="term" value="C:plasma membrane"/>
    <property type="evidence" value="ECO:0007669"/>
    <property type="project" value="UniProtKB-SubCell"/>
</dbReference>
<dbReference type="Pfam" id="PF04290">
    <property type="entry name" value="DctQ"/>
    <property type="match status" value="1"/>
</dbReference>
<evidence type="ECO:0000256" key="4">
    <source>
        <dbReference type="ARBA" id="ARBA00022519"/>
    </source>
</evidence>
<organism evidence="11 12">
    <name type="scientific">Flavivirga eckloniae</name>
    <dbReference type="NCBI Taxonomy" id="1803846"/>
    <lineage>
        <taxon>Bacteria</taxon>
        <taxon>Pseudomonadati</taxon>
        <taxon>Bacteroidota</taxon>
        <taxon>Flavobacteriia</taxon>
        <taxon>Flavobacteriales</taxon>
        <taxon>Flavobacteriaceae</taxon>
        <taxon>Flavivirga</taxon>
    </lineage>
</organism>
<evidence type="ECO:0000259" key="10">
    <source>
        <dbReference type="Pfam" id="PF04290"/>
    </source>
</evidence>
<dbReference type="InterPro" id="IPR007387">
    <property type="entry name" value="TRAP_DctQ"/>
</dbReference>
<evidence type="ECO:0000256" key="8">
    <source>
        <dbReference type="ARBA" id="ARBA00038436"/>
    </source>
</evidence>
<dbReference type="GO" id="GO:0022857">
    <property type="term" value="F:transmembrane transporter activity"/>
    <property type="evidence" value="ECO:0007669"/>
    <property type="project" value="TreeGrafter"/>
</dbReference>
<comment type="similarity">
    <text evidence="8">Belongs to the TRAP transporter small permease family.</text>
</comment>
<keyword evidence="5 9" id="KW-0812">Transmembrane</keyword>
<evidence type="ECO:0000256" key="5">
    <source>
        <dbReference type="ARBA" id="ARBA00022692"/>
    </source>
</evidence>
<feature type="transmembrane region" description="Helical" evidence="9">
    <location>
        <begin position="46"/>
        <end position="63"/>
    </location>
</feature>
<dbReference type="RefSeq" id="WP_102754210.1">
    <property type="nucleotide sequence ID" value="NZ_CP025791.1"/>
</dbReference>
<evidence type="ECO:0000256" key="1">
    <source>
        <dbReference type="ARBA" id="ARBA00004429"/>
    </source>
</evidence>
<comment type="subcellular location">
    <subcellularLocation>
        <location evidence="1">Cell inner membrane</location>
        <topology evidence="1">Multi-pass membrane protein</topology>
    </subcellularLocation>
</comment>
<dbReference type="PANTHER" id="PTHR35011:SF2">
    <property type="entry name" value="2,3-DIKETO-L-GULONATE TRAP TRANSPORTER SMALL PERMEASE PROTEIN YIAM"/>
    <property type="match status" value="1"/>
</dbReference>
<evidence type="ECO:0000256" key="9">
    <source>
        <dbReference type="SAM" id="Phobius"/>
    </source>
</evidence>
<dbReference type="PANTHER" id="PTHR35011">
    <property type="entry name" value="2,3-DIKETO-L-GULONATE TRAP TRANSPORTER SMALL PERMEASE PROTEIN YIAM"/>
    <property type="match status" value="1"/>
</dbReference>
<dbReference type="KEGG" id="fek:C1H87_01970"/>
<name>A0A2K9PKH0_9FLAO</name>
<keyword evidence="3" id="KW-1003">Cell membrane</keyword>
<reference evidence="11 12" key="1">
    <citation type="submission" date="2018-01" db="EMBL/GenBank/DDBJ databases">
        <title>Complete genome sequence of Flavivirga eckloniae ECD14 isolated from seaweed Ecklonia cava.</title>
        <authorList>
            <person name="Lee J.H."/>
            <person name="Baik K.S."/>
            <person name="Seong C.N."/>
        </authorList>
    </citation>
    <scope>NUCLEOTIDE SEQUENCE [LARGE SCALE GENOMIC DNA]</scope>
    <source>
        <strain evidence="11 12">ECD14</strain>
    </source>
</reference>
<dbReference type="InterPro" id="IPR055348">
    <property type="entry name" value="DctQ"/>
</dbReference>
<evidence type="ECO:0000313" key="12">
    <source>
        <dbReference type="Proteomes" id="UP000235826"/>
    </source>
</evidence>
<feature type="transmembrane region" description="Helical" evidence="9">
    <location>
        <begin position="123"/>
        <end position="144"/>
    </location>
</feature>
<feature type="transmembrane region" description="Helical" evidence="9">
    <location>
        <begin position="12"/>
        <end position="31"/>
    </location>
</feature>
<evidence type="ECO:0000313" key="11">
    <source>
        <dbReference type="EMBL" id="AUP77550.1"/>
    </source>
</evidence>
<proteinExistence type="inferred from homology"/>
<sequence>MKIRDKIDKVLGNILAFIMAVMVINVLWQVFTRFIMGSPSSFTDELARYLMIWVGVLGAAYVSGKKMHVAIDLIPRKLNKKNQIKLKLFVNILIILFCLTALVVGGIRLVYITYVLEQYSPALQIPLALVYLVIPISGIIIIYYKVSDIINKQLL</sequence>
<accession>A0A2K9PKH0</accession>
<dbReference type="GO" id="GO:0015740">
    <property type="term" value="P:C4-dicarboxylate transport"/>
    <property type="evidence" value="ECO:0007669"/>
    <property type="project" value="TreeGrafter"/>
</dbReference>
<keyword evidence="6 9" id="KW-1133">Transmembrane helix</keyword>
<dbReference type="OrthoDB" id="9815614at2"/>
<dbReference type="EMBL" id="CP025791">
    <property type="protein sequence ID" value="AUP77550.1"/>
    <property type="molecule type" value="Genomic_DNA"/>
</dbReference>
<protein>
    <submittedName>
        <fullName evidence="11">TRAP transporter small permease</fullName>
    </submittedName>
</protein>